<gene>
    <name evidence="18" type="ORF">AV530_004911</name>
</gene>
<dbReference type="InterPro" id="IPR001611">
    <property type="entry name" value="Leu-rich_rpt"/>
</dbReference>
<dbReference type="InterPro" id="IPR017972">
    <property type="entry name" value="Cyt_P450_CS"/>
</dbReference>
<keyword evidence="11" id="KW-0503">Monooxygenase</keyword>
<evidence type="ECO:0000256" key="8">
    <source>
        <dbReference type="ARBA" id="ARBA00022737"/>
    </source>
</evidence>
<keyword evidence="10 14" id="KW-0408">Iron</keyword>
<keyword evidence="5 14" id="KW-0349">Heme</keyword>
<dbReference type="GO" id="GO:0006805">
    <property type="term" value="P:xenobiotic metabolic process"/>
    <property type="evidence" value="ECO:0007669"/>
    <property type="project" value="TreeGrafter"/>
</dbReference>
<name>A0A1V4K3J9_PATFA</name>
<dbReference type="SUPFAM" id="SSF48264">
    <property type="entry name" value="Cytochrome P450"/>
    <property type="match status" value="1"/>
</dbReference>
<dbReference type="GO" id="GO:0016020">
    <property type="term" value="C:membrane"/>
    <property type="evidence" value="ECO:0007669"/>
    <property type="project" value="UniProtKB-SubCell"/>
</dbReference>
<dbReference type="GO" id="GO:0005506">
    <property type="term" value="F:iron ion binding"/>
    <property type="evidence" value="ECO:0007669"/>
    <property type="project" value="InterPro"/>
</dbReference>
<dbReference type="Pfam" id="PF13855">
    <property type="entry name" value="LRR_8"/>
    <property type="match status" value="4"/>
</dbReference>
<keyword evidence="18" id="KW-0121">Carboxypeptidase</keyword>
<protein>
    <submittedName>
        <fullName evidence="18">Carboxypeptidase N subunit 2</fullName>
    </submittedName>
</protein>
<evidence type="ECO:0000259" key="17">
    <source>
        <dbReference type="SMART" id="SM00082"/>
    </source>
</evidence>
<dbReference type="FunFam" id="1.10.630.10:FF:000004">
    <property type="entry name" value="cytochrome P450 2D15 isoform X1"/>
    <property type="match status" value="1"/>
</dbReference>
<dbReference type="GO" id="GO:0020037">
    <property type="term" value="F:heme binding"/>
    <property type="evidence" value="ECO:0007669"/>
    <property type="project" value="InterPro"/>
</dbReference>
<comment type="similarity">
    <text evidence="3">Belongs to the cytochrome P450 family.</text>
</comment>
<evidence type="ECO:0000256" key="4">
    <source>
        <dbReference type="ARBA" id="ARBA00022614"/>
    </source>
</evidence>
<evidence type="ECO:0000256" key="1">
    <source>
        <dbReference type="ARBA" id="ARBA00001971"/>
    </source>
</evidence>
<evidence type="ECO:0000256" key="16">
    <source>
        <dbReference type="SAM" id="Phobius"/>
    </source>
</evidence>
<feature type="transmembrane region" description="Helical" evidence="16">
    <location>
        <begin position="1361"/>
        <end position="1385"/>
    </location>
</feature>
<dbReference type="PANTHER" id="PTHR24300">
    <property type="entry name" value="CYTOCHROME P450 508A4-RELATED"/>
    <property type="match status" value="1"/>
</dbReference>
<dbReference type="GO" id="GO:0006082">
    <property type="term" value="P:organic acid metabolic process"/>
    <property type="evidence" value="ECO:0007669"/>
    <property type="project" value="TreeGrafter"/>
</dbReference>
<evidence type="ECO:0000256" key="3">
    <source>
        <dbReference type="ARBA" id="ARBA00010617"/>
    </source>
</evidence>
<feature type="region of interest" description="Disordered" evidence="15">
    <location>
        <begin position="1110"/>
        <end position="1141"/>
    </location>
</feature>
<dbReference type="OrthoDB" id="27267at2759"/>
<evidence type="ECO:0000313" key="19">
    <source>
        <dbReference type="Proteomes" id="UP000190648"/>
    </source>
</evidence>
<dbReference type="FunFam" id="3.80.10.10:FF:000770">
    <property type="entry name" value="Uncharacterized protein"/>
    <property type="match status" value="1"/>
</dbReference>
<keyword evidence="13" id="KW-0325">Glycoprotein</keyword>
<evidence type="ECO:0000256" key="7">
    <source>
        <dbReference type="ARBA" id="ARBA00022729"/>
    </source>
</evidence>
<dbReference type="InterPro" id="IPR036396">
    <property type="entry name" value="Cyt_P450_sf"/>
</dbReference>
<dbReference type="PRINTS" id="PR00463">
    <property type="entry name" value="EP450I"/>
</dbReference>
<feature type="domain" description="LRRCT" evidence="17">
    <location>
        <begin position="883"/>
        <end position="935"/>
    </location>
</feature>
<keyword evidence="9" id="KW-0560">Oxidoreductase</keyword>
<dbReference type="EMBL" id="LSYS01004732">
    <property type="protein sequence ID" value="OPJ78943.1"/>
    <property type="molecule type" value="Genomic_DNA"/>
</dbReference>
<dbReference type="InterPro" id="IPR050182">
    <property type="entry name" value="Cytochrome_P450_fam2"/>
</dbReference>
<dbReference type="PRINTS" id="PR00019">
    <property type="entry name" value="LEURICHRPT"/>
</dbReference>
<dbReference type="PANTHER" id="PTHR24300:SF368">
    <property type="entry name" value="CYTOCHROME P450, FAMILY 2, SUBFAMILY AB, POLYPEPTIDE 1"/>
    <property type="match status" value="1"/>
</dbReference>
<proteinExistence type="inferred from homology"/>
<dbReference type="GO" id="GO:0005737">
    <property type="term" value="C:cytoplasm"/>
    <property type="evidence" value="ECO:0007669"/>
    <property type="project" value="TreeGrafter"/>
</dbReference>
<dbReference type="PROSITE" id="PS51450">
    <property type="entry name" value="LRR"/>
    <property type="match status" value="2"/>
</dbReference>
<keyword evidence="16" id="KW-1133">Transmembrane helix</keyword>
<keyword evidence="18" id="KW-0645">Protease</keyword>
<evidence type="ECO:0000256" key="9">
    <source>
        <dbReference type="ARBA" id="ARBA00023002"/>
    </source>
</evidence>
<keyword evidence="4" id="KW-0433">Leucine-rich repeat</keyword>
<dbReference type="Proteomes" id="UP000190648">
    <property type="component" value="Unassembled WGS sequence"/>
</dbReference>
<keyword evidence="7" id="KW-0732">Signal</keyword>
<dbReference type="SMART" id="SM00364">
    <property type="entry name" value="LRR_BAC"/>
    <property type="match status" value="8"/>
</dbReference>
<dbReference type="InterPro" id="IPR003591">
    <property type="entry name" value="Leu-rich_rpt_typical-subtyp"/>
</dbReference>
<dbReference type="SUPFAM" id="SSF52058">
    <property type="entry name" value="L domain-like"/>
    <property type="match status" value="1"/>
</dbReference>
<dbReference type="SMART" id="SM00369">
    <property type="entry name" value="LRR_TYP"/>
    <property type="match status" value="14"/>
</dbReference>
<dbReference type="Gene3D" id="3.80.10.10">
    <property type="entry name" value="Ribonuclease Inhibitor"/>
    <property type="match status" value="3"/>
</dbReference>
<dbReference type="STRING" id="372326.A0A1V4K3J9"/>
<comment type="cofactor">
    <cofactor evidence="1 14">
        <name>heme</name>
        <dbReference type="ChEBI" id="CHEBI:30413"/>
    </cofactor>
</comment>
<evidence type="ECO:0000256" key="2">
    <source>
        <dbReference type="ARBA" id="ARBA00004370"/>
    </source>
</evidence>
<keyword evidence="12 16" id="KW-0472">Membrane</keyword>
<evidence type="ECO:0000313" key="18">
    <source>
        <dbReference type="EMBL" id="OPJ78943.1"/>
    </source>
</evidence>
<keyword evidence="18" id="KW-0378">Hydrolase</keyword>
<feature type="compositionally biased region" description="Low complexity" evidence="15">
    <location>
        <begin position="1127"/>
        <end position="1141"/>
    </location>
</feature>
<evidence type="ECO:0000256" key="10">
    <source>
        <dbReference type="ARBA" id="ARBA00023004"/>
    </source>
</evidence>
<dbReference type="Pfam" id="PF00067">
    <property type="entry name" value="p450"/>
    <property type="match status" value="1"/>
</dbReference>
<dbReference type="GO" id="GO:0004180">
    <property type="term" value="F:carboxypeptidase activity"/>
    <property type="evidence" value="ECO:0007669"/>
    <property type="project" value="UniProtKB-KW"/>
</dbReference>
<dbReference type="InterPro" id="IPR002401">
    <property type="entry name" value="Cyt_P450_E_grp-I"/>
</dbReference>
<comment type="subcellular location">
    <subcellularLocation>
        <location evidence="2">Membrane</location>
    </subcellularLocation>
</comment>
<evidence type="ECO:0000256" key="15">
    <source>
        <dbReference type="SAM" id="MobiDB-lite"/>
    </source>
</evidence>
<dbReference type="PRINTS" id="PR00385">
    <property type="entry name" value="P450"/>
</dbReference>
<keyword evidence="16" id="KW-0812">Transmembrane</keyword>
<feature type="binding site" description="axial binding residue" evidence="14">
    <location>
        <position position="438"/>
    </location>
    <ligand>
        <name>heme</name>
        <dbReference type="ChEBI" id="CHEBI:30413"/>
    </ligand>
    <ligandPart>
        <name>Fe</name>
        <dbReference type="ChEBI" id="CHEBI:18248"/>
    </ligandPart>
</feature>
<dbReference type="SMART" id="SM00082">
    <property type="entry name" value="LRRCT"/>
    <property type="match status" value="1"/>
</dbReference>
<dbReference type="GO" id="GO:0016712">
    <property type="term" value="F:oxidoreductase activity, acting on paired donors, with incorporation or reduction of molecular oxygen, reduced flavin or flavoprotein as one donor, and incorporation of one atom of oxygen"/>
    <property type="evidence" value="ECO:0007669"/>
    <property type="project" value="TreeGrafter"/>
</dbReference>
<keyword evidence="19" id="KW-1185">Reference proteome</keyword>
<evidence type="ECO:0000256" key="13">
    <source>
        <dbReference type="ARBA" id="ARBA00023180"/>
    </source>
</evidence>
<evidence type="ECO:0000256" key="12">
    <source>
        <dbReference type="ARBA" id="ARBA00023136"/>
    </source>
</evidence>
<evidence type="ECO:0000256" key="5">
    <source>
        <dbReference type="ARBA" id="ARBA00022617"/>
    </source>
</evidence>
<evidence type="ECO:0000256" key="6">
    <source>
        <dbReference type="ARBA" id="ARBA00022723"/>
    </source>
</evidence>
<organism evidence="18 19">
    <name type="scientific">Patagioenas fasciata monilis</name>
    <dbReference type="NCBI Taxonomy" id="372326"/>
    <lineage>
        <taxon>Eukaryota</taxon>
        <taxon>Metazoa</taxon>
        <taxon>Chordata</taxon>
        <taxon>Craniata</taxon>
        <taxon>Vertebrata</taxon>
        <taxon>Euteleostomi</taxon>
        <taxon>Archelosauria</taxon>
        <taxon>Archosauria</taxon>
        <taxon>Dinosauria</taxon>
        <taxon>Saurischia</taxon>
        <taxon>Theropoda</taxon>
        <taxon>Coelurosauria</taxon>
        <taxon>Aves</taxon>
        <taxon>Neognathae</taxon>
        <taxon>Neoaves</taxon>
        <taxon>Columbimorphae</taxon>
        <taxon>Columbiformes</taxon>
        <taxon>Columbidae</taxon>
        <taxon>Patagioenas</taxon>
    </lineage>
</organism>
<dbReference type="PROSITE" id="PS00086">
    <property type="entry name" value="CYTOCHROME_P450"/>
    <property type="match status" value="1"/>
</dbReference>
<dbReference type="FunFam" id="3.80.10.10:FF:001164">
    <property type="entry name" value="GH01279p"/>
    <property type="match status" value="1"/>
</dbReference>
<dbReference type="InterPro" id="IPR032675">
    <property type="entry name" value="LRR_dom_sf"/>
</dbReference>
<dbReference type="Gene3D" id="1.10.630.10">
    <property type="entry name" value="Cytochrome P450"/>
    <property type="match status" value="1"/>
</dbReference>
<keyword evidence="8" id="KW-0677">Repeat</keyword>
<comment type="caution">
    <text evidence="18">The sequence shown here is derived from an EMBL/GenBank/DDBJ whole genome shotgun (WGS) entry which is preliminary data.</text>
</comment>
<dbReference type="InterPro" id="IPR001128">
    <property type="entry name" value="Cyt_P450"/>
</dbReference>
<accession>A0A1V4K3J9</accession>
<dbReference type="InterPro" id="IPR000483">
    <property type="entry name" value="Cys-rich_flank_reg_C"/>
</dbReference>
<evidence type="ECO:0000256" key="11">
    <source>
        <dbReference type="ARBA" id="ARBA00023033"/>
    </source>
</evidence>
<reference evidence="18 19" key="1">
    <citation type="submission" date="2016-02" db="EMBL/GenBank/DDBJ databases">
        <title>Band-tailed pigeon sequencing and assembly.</title>
        <authorList>
            <person name="Soares A.E."/>
            <person name="Novak B.J."/>
            <person name="Rice E.S."/>
            <person name="O'Connell B."/>
            <person name="Chang D."/>
            <person name="Weber S."/>
            <person name="Shapiro B."/>
        </authorList>
    </citation>
    <scope>NUCLEOTIDE SEQUENCE [LARGE SCALE GENOMIC DNA]</scope>
    <source>
        <strain evidence="18">BTP2013</strain>
        <tissue evidence="18">Blood</tissue>
    </source>
</reference>
<sequence>MMGTAGCLLALVVGLLGLLVWQLLRLQWLRCRLPPGPAPLPVIGNLWLLRFKLRRETLTKLTNIYGNIYTLWMGQTPLVVLNGYRAVRDGIITHAEEISGRPLTPFYRDMMGEKGIFLTSGHTWRQQRRFAMRVLRSLALGQNNLEHRIQTEAGHLVDAFANTKGKPFDPHTCIVHAIANIICAVVFGHRFSSEDESFVRLIKAVHVVIYFQATIWGRMYDAFPRLMRRLPGPHQKVFAHNDFMHSLVRKEVQTHERQKADDPQDLIDFYLAQITETKDDPTSTFNKDNMVQTVVDLLLGGTETTSTTLLWALLYMVQYPEIQEKVHREIEAVLEPSHPISYADRKKLPYTNAVIHEALRYSNVTSVGVPRQCVRNATLLGFHIKKGTLVLPNLHSVVCDSEHWATPGKFNPNHFLDLDGNFVNREAFLPFSAGHRVCLGEQMARVELFIFFTNLLRVFTFQLPEGAKEIAWLALAAGLVHKCLATTMYQHFLFLFFLSFHPHKCLGEDLYEMPKDHQEVYRGTKNDIKEIPKIAKPFISEMIFVQTSITAVRKGAFRYMPNLVKILFIGNKIKTVEPGAFDNLEKLRDLEISGASLEELAVGTFQNLPSLQRLELRDSHLRHIPKGLFDGLENLGELSLHINAIPSLPEGVFDSLVNLTFLDLSRNRITALPGDAFSKLPHLQVLRLYENELQDLPVTLLDGQSGLLELSLQRNRLRALPPMLLRSLPHLEKLLLDNNLIGTLPLQVFFGLNKLKLLTLDSNHITELPCCLFDAMPHLRELDLSRNSLATLPDGIFVNLTSLGKLILSHNQLAALPRGAFTGLSKLSVLQLDTNQLSALDDEVFASLPNLKTLSLRKNQLERVPQGLLDPLKKLSSVYLSGNPWRCDCNLCYLHSWILGNSEKVKLSTQVSCKSPPQLAGQAVILLRDDHLICPTTLPLSSFTPSLPFTSTSSHEVSALLPPGALPTAAPTMLSLAAFPITALPTMLSPVATFATLPAVPMEAFVTAPSPTMPSKAFIAIPSPAVLPQTSIPTPSSTVLPKASINTPSSTILPETFIANISPTVLRKTSISTVLHKFSITTPSRILLPEASIITPSSAVLPNTSVTTPSSSVLPKASINTPSPTVLPESSITTPSSPLLPKASITTPSPTVLPESSIITPSPPLLPKASITTPSPTVPWEASSPCAAPVMISVQPPEATSPEPALSSLASATTLVPTSTLAATRQVSPALLVPMERPDAVPQGTPSISLVSGNPMALWPPYRAAAPGMVPLASHSPSHHAPAPGGEWDHATTWGLSTVGTQPAPTAPQHILTPAGTILLPTTPVPPTPDHMSPWPVSPPLGHHTWGFALRLSPRHCRVPMALSLAALVLQVGCTLLWGLLTLLLHQATRRPAHPVPQVRLLSLQALAAPGPLQQAQALL</sequence>
<evidence type="ECO:0000256" key="14">
    <source>
        <dbReference type="PIRSR" id="PIRSR602401-1"/>
    </source>
</evidence>
<keyword evidence="6 14" id="KW-0479">Metal-binding</keyword>